<evidence type="ECO:0000313" key="4">
    <source>
        <dbReference type="Proteomes" id="UP000054321"/>
    </source>
</evidence>
<dbReference type="PANTHER" id="PTHR48081:SF33">
    <property type="entry name" value="KYNURENINE FORMAMIDASE"/>
    <property type="match status" value="1"/>
</dbReference>
<dbReference type="Gene3D" id="3.40.50.1820">
    <property type="entry name" value="alpha/beta hydrolase"/>
    <property type="match status" value="1"/>
</dbReference>
<organism evidence="3 4">
    <name type="scientific">Oidiodendron maius (strain Zn)</name>
    <dbReference type="NCBI Taxonomy" id="913774"/>
    <lineage>
        <taxon>Eukaryota</taxon>
        <taxon>Fungi</taxon>
        <taxon>Dikarya</taxon>
        <taxon>Ascomycota</taxon>
        <taxon>Pezizomycotina</taxon>
        <taxon>Leotiomycetes</taxon>
        <taxon>Leotiomycetes incertae sedis</taxon>
        <taxon>Myxotrichaceae</taxon>
        <taxon>Oidiodendron</taxon>
    </lineage>
</organism>
<dbReference type="GO" id="GO:0016787">
    <property type="term" value="F:hydrolase activity"/>
    <property type="evidence" value="ECO:0007669"/>
    <property type="project" value="UniProtKB-KW"/>
</dbReference>
<dbReference type="PANTHER" id="PTHR48081">
    <property type="entry name" value="AB HYDROLASE SUPERFAMILY PROTEIN C4A8.06C"/>
    <property type="match status" value="1"/>
</dbReference>
<dbReference type="InterPro" id="IPR050300">
    <property type="entry name" value="GDXG_lipolytic_enzyme"/>
</dbReference>
<accession>A0A0C3H4M7</accession>
<dbReference type="InterPro" id="IPR049492">
    <property type="entry name" value="BD-FAE-like_dom"/>
</dbReference>
<dbReference type="OrthoDB" id="433474at2759"/>
<dbReference type="HOGENOM" id="CLU_012494_8_1_1"/>
<dbReference type="Proteomes" id="UP000054321">
    <property type="component" value="Unassembled WGS sequence"/>
</dbReference>
<dbReference type="EMBL" id="KN832882">
    <property type="protein sequence ID" value="KIM97426.1"/>
    <property type="molecule type" value="Genomic_DNA"/>
</dbReference>
<dbReference type="Pfam" id="PF20434">
    <property type="entry name" value="BD-FAE"/>
    <property type="match status" value="1"/>
</dbReference>
<dbReference type="InterPro" id="IPR029058">
    <property type="entry name" value="AB_hydrolase_fold"/>
</dbReference>
<keyword evidence="4" id="KW-1185">Reference proteome</keyword>
<dbReference type="STRING" id="913774.A0A0C3H4M7"/>
<evidence type="ECO:0000259" key="2">
    <source>
        <dbReference type="Pfam" id="PF20434"/>
    </source>
</evidence>
<reference evidence="4" key="2">
    <citation type="submission" date="2015-01" db="EMBL/GenBank/DDBJ databases">
        <title>Evolutionary Origins and Diversification of the Mycorrhizal Mutualists.</title>
        <authorList>
            <consortium name="DOE Joint Genome Institute"/>
            <consortium name="Mycorrhizal Genomics Consortium"/>
            <person name="Kohler A."/>
            <person name="Kuo A."/>
            <person name="Nagy L.G."/>
            <person name="Floudas D."/>
            <person name="Copeland A."/>
            <person name="Barry K.W."/>
            <person name="Cichocki N."/>
            <person name="Veneault-Fourrey C."/>
            <person name="LaButti K."/>
            <person name="Lindquist E.A."/>
            <person name="Lipzen A."/>
            <person name="Lundell T."/>
            <person name="Morin E."/>
            <person name="Murat C."/>
            <person name="Riley R."/>
            <person name="Ohm R."/>
            <person name="Sun H."/>
            <person name="Tunlid A."/>
            <person name="Henrissat B."/>
            <person name="Grigoriev I.V."/>
            <person name="Hibbett D.S."/>
            <person name="Martin F."/>
        </authorList>
    </citation>
    <scope>NUCLEOTIDE SEQUENCE [LARGE SCALE GENOMIC DNA]</scope>
    <source>
        <strain evidence="4">Zn</strain>
    </source>
</reference>
<protein>
    <recommendedName>
        <fullName evidence="2">BD-FAE-like domain-containing protein</fullName>
    </recommendedName>
</protein>
<dbReference type="AlphaFoldDB" id="A0A0C3H4M7"/>
<keyword evidence="1" id="KW-0378">Hydrolase</keyword>
<reference evidence="3 4" key="1">
    <citation type="submission" date="2014-04" db="EMBL/GenBank/DDBJ databases">
        <authorList>
            <consortium name="DOE Joint Genome Institute"/>
            <person name="Kuo A."/>
            <person name="Martino E."/>
            <person name="Perotto S."/>
            <person name="Kohler A."/>
            <person name="Nagy L.G."/>
            <person name="Floudas D."/>
            <person name="Copeland A."/>
            <person name="Barry K.W."/>
            <person name="Cichocki N."/>
            <person name="Veneault-Fourrey C."/>
            <person name="LaButti K."/>
            <person name="Lindquist E.A."/>
            <person name="Lipzen A."/>
            <person name="Lundell T."/>
            <person name="Morin E."/>
            <person name="Murat C."/>
            <person name="Sun H."/>
            <person name="Tunlid A."/>
            <person name="Henrissat B."/>
            <person name="Grigoriev I.V."/>
            <person name="Hibbett D.S."/>
            <person name="Martin F."/>
            <person name="Nordberg H.P."/>
            <person name="Cantor M.N."/>
            <person name="Hua S.X."/>
        </authorList>
    </citation>
    <scope>NUCLEOTIDE SEQUENCE [LARGE SCALE GENOMIC DNA]</scope>
    <source>
        <strain evidence="3 4">Zn</strain>
    </source>
</reference>
<dbReference type="InParanoid" id="A0A0C3H4M7"/>
<gene>
    <name evidence="3" type="ORF">OIDMADRAFT_44183</name>
</gene>
<name>A0A0C3H4M7_OIDMZ</name>
<dbReference type="SUPFAM" id="SSF53474">
    <property type="entry name" value="alpha/beta-Hydrolases"/>
    <property type="match status" value="1"/>
</dbReference>
<proteinExistence type="predicted"/>
<evidence type="ECO:0000256" key="1">
    <source>
        <dbReference type="ARBA" id="ARBA00022801"/>
    </source>
</evidence>
<feature type="domain" description="BD-FAE-like" evidence="2">
    <location>
        <begin position="19"/>
        <end position="125"/>
    </location>
</feature>
<sequence length="278" mass="30661">MYAAVKETFSYGPTPRQVLDIYYPSEEKISPSPVLLFFYGGGFVRGDRILSVVKGLLYTNLGHFFSKLGYVTVIPDYRLVPEVKYPSGGEDVLAALEWTDARFAGEGRDIYLMGNSAGGVHVSTFLLAENFASQRSGFIRTVGGLRGAILLSVPFSFREAHDERTETLQAYFGPDVERNSPLGLLKVVEKSGATLPIPFLVLTCTLDPASEIINPAKEFAELCTKLTSTGVGSNIFETRVIEGHNHISPVYGVGTGREREEVWAVEVHEWMRTLATRK</sequence>
<evidence type="ECO:0000313" key="3">
    <source>
        <dbReference type="EMBL" id="KIM97426.1"/>
    </source>
</evidence>